<dbReference type="OrthoDB" id="3541267at2"/>
<reference evidence="1 2" key="1">
    <citation type="submission" date="2018-03" db="EMBL/GenBank/DDBJ databases">
        <title>Genomic Encyclopedia of Type Strains, Phase III (KMG-III): the genomes of soil and plant-associated and newly described type strains.</title>
        <authorList>
            <person name="Whitman W."/>
        </authorList>
    </citation>
    <scope>NUCLEOTIDE SEQUENCE [LARGE SCALE GENOMIC DNA]</scope>
    <source>
        <strain evidence="1 2">CGMCC 4.7067</strain>
    </source>
</reference>
<organism evidence="1 2">
    <name type="scientific">Glycomyces artemisiae</name>
    <dbReference type="NCBI Taxonomy" id="1076443"/>
    <lineage>
        <taxon>Bacteria</taxon>
        <taxon>Bacillati</taxon>
        <taxon>Actinomycetota</taxon>
        <taxon>Actinomycetes</taxon>
        <taxon>Glycomycetales</taxon>
        <taxon>Glycomycetaceae</taxon>
        <taxon>Glycomyces</taxon>
    </lineage>
</organism>
<dbReference type="RefSeq" id="WP_106365895.1">
    <property type="nucleotide sequence ID" value="NZ_PVTJ01000009.1"/>
</dbReference>
<dbReference type="EMBL" id="PVTJ01000009">
    <property type="protein sequence ID" value="PRY56469.1"/>
    <property type="molecule type" value="Genomic_DNA"/>
</dbReference>
<name>A0A2T0UEW1_9ACTN</name>
<evidence type="ECO:0000313" key="2">
    <source>
        <dbReference type="Proteomes" id="UP000238176"/>
    </source>
</evidence>
<dbReference type="AlphaFoldDB" id="A0A2T0UEW1"/>
<comment type="caution">
    <text evidence="1">The sequence shown here is derived from an EMBL/GenBank/DDBJ whole genome shotgun (WGS) entry which is preliminary data.</text>
</comment>
<dbReference type="Proteomes" id="UP000238176">
    <property type="component" value="Unassembled WGS sequence"/>
</dbReference>
<sequence>MNLDPKSTTVSVDRFTDGTYGVGIHYGHDISIGLDTFAAATYTKAVHKVAALAEYAAAVIDQFTTLGIPDGNALPTVGELMDADWDGIAAYVGLKVVPLVAASDRTPQVRFDVNHRPFTQVTAADARDHAAAVHRAAATARLDERYYKFLRGPLNLPDDKARGLIGELADHRIDGGDRVIRAARDAKATLASGGVLTEIAAEQDAQHKKFGEQNHPDLDPHDFPSVARNEYAFRADRWKQINTRRAKDGCEVKNRDPEVASCTAWDGILLEEVYEALAEKDPEAQRAELVQVAAVAATWVEAIDRRSGAGNGGDRG</sequence>
<gene>
    <name evidence="1" type="ORF">B0I28_109118</name>
</gene>
<evidence type="ECO:0000313" key="1">
    <source>
        <dbReference type="EMBL" id="PRY56469.1"/>
    </source>
</evidence>
<keyword evidence="2" id="KW-1185">Reference proteome</keyword>
<accession>A0A2T0UEW1</accession>
<protein>
    <submittedName>
        <fullName evidence="1">Uncharacterized protein</fullName>
    </submittedName>
</protein>
<proteinExistence type="predicted"/>